<dbReference type="AlphaFoldDB" id="A0A1B9GXJ9"/>
<feature type="compositionally biased region" description="Basic and acidic residues" evidence="10">
    <location>
        <begin position="209"/>
        <end position="218"/>
    </location>
</feature>
<sequence length="218" mass="22899">MSSSSLRIAGTTAAVALTGLVGYAVYFDYMRRHSAEFRKGLKKQHKKLAAAAEAQSKANKERNSKLLREALAEIQAEAPPTSPEQQEAYFQEQVAEGEKLAVLGPEYHVKSASHFYRALRVYPQPLELLGIYQRVVPPPVWALLIELTSLTAGGLGAGAGPSGPGIGAASTAVPEQPQASVADIDDASPVGGDADAPSPNSASQGSGTEWEKVSEEAA</sequence>
<dbReference type="EMBL" id="KI669497">
    <property type="protein sequence ID" value="OCF35752.1"/>
    <property type="molecule type" value="Genomic_DNA"/>
</dbReference>
<comment type="similarity">
    <text evidence="2">Belongs to the Tom20 family.</text>
</comment>
<dbReference type="OrthoDB" id="2154253at2759"/>
<keyword evidence="4 11" id="KW-0812">Transmembrane</keyword>
<feature type="compositionally biased region" description="Polar residues" evidence="10">
    <location>
        <begin position="198"/>
        <end position="207"/>
    </location>
</feature>
<evidence type="ECO:0000256" key="4">
    <source>
        <dbReference type="ARBA" id="ARBA00022692"/>
    </source>
</evidence>
<keyword evidence="5" id="KW-1000">Mitochondrion outer membrane</keyword>
<dbReference type="PRINTS" id="PR00351">
    <property type="entry name" value="OM20RECEPTOR"/>
</dbReference>
<dbReference type="SUPFAM" id="SSF47157">
    <property type="entry name" value="Mitochondrial import receptor subunit Tom20"/>
    <property type="match status" value="1"/>
</dbReference>
<dbReference type="STRING" id="1296120.A0A1B9GXJ9"/>
<comment type="subcellular location">
    <subcellularLocation>
        <location evidence="1">Mitochondrion outer membrane</location>
        <topology evidence="1">Single-pass membrane protein</topology>
    </subcellularLocation>
</comment>
<keyword evidence="6" id="KW-0653">Protein transport</keyword>
<dbReference type="GO" id="GO:0016031">
    <property type="term" value="P:tRNA import into mitochondrion"/>
    <property type="evidence" value="ECO:0007669"/>
    <property type="project" value="TreeGrafter"/>
</dbReference>
<evidence type="ECO:0000256" key="5">
    <source>
        <dbReference type="ARBA" id="ARBA00022787"/>
    </source>
</evidence>
<evidence type="ECO:0000313" key="13">
    <source>
        <dbReference type="Proteomes" id="UP000092666"/>
    </source>
</evidence>
<evidence type="ECO:0000256" key="3">
    <source>
        <dbReference type="ARBA" id="ARBA00022448"/>
    </source>
</evidence>
<dbReference type="PANTHER" id="PTHR12430:SF0">
    <property type="entry name" value="TRANSLOCASE OF OUTER MITOCHONDRIAL MEMBRANE 20"/>
    <property type="match status" value="1"/>
</dbReference>
<dbReference type="Pfam" id="PF02064">
    <property type="entry name" value="MAS20"/>
    <property type="match status" value="1"/>
</dbReference>
<dbReference type="GO" id="GO:0008320">
    <property type="term" value="F:protein transmembrane transporter activity"/>
    <property type="evidence" value="ECO:0007669"/>
    <property type="project" value="TreeGrafter"/>
</dbReference>
<dbReference type="InterPro" id="IPR023392">
    <property type="entry name" value="Tom20_dom_sf"/>
</dbReference>
<keyword evidence="8" id="KW-0496">Mitochondrion</keyword>
<dbReference type="PANTHER" id="PTHR12430">
    <property type="entry name" value="MITOCHONDRIAL IMPORT RECEPTOR SUBUNIT TOM20"/>
    <property type="match status" value="1"/>
</dbReference>
<dbReference type="GO" id="GO:0006605">
    <property type="term" value="P:protein targeting"/>
    <property type="evidence" value="ECO:0007669"/>
    <property type="project" value="InterPro"/>
</dbReference>
<dbReference type="GO" id="GO:0005742">
    <property type="term" value="C:mitochondrial outer membrane translocase complex"/>
    <property type="evidence" value="ECO:0007669"/>
    <property type="project" value="InterPro"/>
</dbReference>
<keyword evidence="9 11" id="KW-0472">Membrane</keyword>
<dbReference type="GO" id="GO:0030150">
    <property type="term" value="P:protein import into mitochondrial matrix"/>
    <property type="evidence" value="ECO:0007669"/>
    <property type="project" value="TreeGrafter"/>
</dbReference>
<gene>
    <name evidence="12" type="ORF">I316_02242</name>
</gene>
<dbReference type="GO" id="GO:0030943">
    <property type="term" value="F:mitochondrion targeting sequence binding"/>
    <property type="evidence" value="ECO:0007669"/>
    <property type="project" value="TreeGrafter"/>
</dbReference>
<accession>A0A1B9GXJ9</accession>
<evidence type="ECO:0000256" key="7">
    <source>
        <dbReference type="ARBA" id="ARBA00022989"/>
    </source>
</evidence>
<keyword evidence="13" id="KW-1185">Reference proteome</keyword>
<reference evidence="13" key="2">
    <citation type="submission" date="2013-12" db="EMBL/GenBank/DDBJ databases">
        <title>Evolution of pathogenesis and genome organization in the Tremellales.</title>
        <authorList>
            <person name="Cuomo C."/>
            <person name="Litvintseva A."/>
            <person name="Heitman J."/>
            <person name="Chen Y."/>
            <person name="Sun S."/>
            <person name="Springer D."/>
            <person name="Dromer F."/>
            <person name="Young S."/>
            <person name="Zeng Q."/>
            <person name="Chapman S."/>
            <person name="Gujja S."/>
            <person name="Saif S."/>
            <person name="Birren B."/>
        </authorList>
    </citation>
    <scope>NUCLEOTIDE SEQUENCE [LARGE SCALE GENOMIC DNA]</scope>
    <source>
        <strain evidence="13">BCC8398</strain>
    </source>
</reference>
<protein>
    <recommendedName>
        <fullName evidence="14">Mitochondrial import receptor subunit TOM20</fullName>
    </recommendedName>
</protein>
<evidence type="ECO:0000256" key="1">
    <source>
        <dbReference type="ARBA" id="ARBA00004572"/>
    </source>
</evidence>
<keyword evidence="3" id="KW-0813">Transport</keyword>
<name>A0A1B9GXJ9_9TREE</name>
<dbReference type="Proteomes" id="UP000092666">
    <property type="component" value="Unassembled WGS sequence"/>
</dbReference>
<evidence type="ECO:0000256" key="2">
    <source>
        <dbReference type="ARBA" id="ARBA00005792"/>
    </source>
</evidence>
<evidence type="ECO:0000313" key="12">
    <source>
        <dbReference type="EMBL" id="OCF35752.1"/>
    </source>
</evidence>
<feature type="transmembrane region" description="Helical" evidence="11">
    <location>
        <begin position="6"/>
        <end position="29"/>
    </location>
</feature>
<keyword evidence="7 11" id="KW-1133">Transmembrane helix</keyword>
<feature type="region of interest" description="Disordered" evidence="10">
    <location>
        <begin position="162"/>
        <end position="218"/>
    </location>
</feature>
<proteinExistence type="inferred from homology"/>
<organism evidence="12 13">
    <name type="scientific">Kwoniella heveanensis BCC8398</name>
    <dbReference type="NCBI Taxonomy" id="1296120"/>
    <lineage>
        <taxon>Eukaryota</taxon>
        <taxon>Fungi</taxon>
        <taxon>Dikarya</taxon>
        <taxon>Basidiomycota</taxon>
        <taxon>Agaricomycotina</taxon>
        <taxon>Tremellomycetes</taxon>
        <taxon>Tremellales</taxon>
        <taxon>Cryptococcaceae</taxon>
        <taxon>Kwoniella</taxon>
    </lineage>
</organism>
<dbReference type="Gene3D" id="1.20.960.10">
    <property type="entry name" value="Mitochondrial outer membrane translocase complex, subunit Tom20 domain"/>
    <property type="match status" value="1"/>
</dbReference>
<reference evidence="12 13" key="1">
    <citation type="submission" date="2013-07" db="EMBL/GenBank/DDBJ databases">
        <title>The Genome Sequence of Cryptococcus heveanensis BCC8398.</title>
        <authorList>
            <consortium name="The Broad Institute Genome Sequencing Platform"/>
            <person name="Cuomo C."/>
            <person name="Litvintseva A."/>
            <person name="Chen Y."/>
            <person name="Heitman J."/>
            <person name="Sun S."/>
            <person name="Springer D."/>
            <person name="Dromer F."/>
            <person name="Young S.K."/>
            <person name="Zeng Q."/>
            <person name="Gargeya S."/>
            <person name="Fitzgerald M."/>
            <person name="Abouelleil A."/>
            <person name="Alvarado L."/>
            <person name="Berlin A.M."/>
            <person name="Chapman S.B."/>
            <person name="Dewar J."/>
            <person name="Goldberg J."/>
            <person name="Griggs A."/>
            <person name="Gujja S."/>
            <person name="Hansen M."/>
            <person name="Howarth C."/>
            <person name="Imamovic A."/>
            <person name="Larimer J."/>
            <person name="McCowan C."/>
            <person name="Murphy C."/>
            <person name="Pearson M."/>
            <person name="Priest M."/>
            <person name="Roberts A."/>
            <person name="Saif S."/>
            <person name="Shea T."/>
            <person name="Sykes S."/>
            <person name="Wortman J."/>
            <person name="Nusbaum C."/>
            <person name="Birren B."/>
        </authorList>
    </citation>
    <scope>NUCLEOTIDE SEQUENCE [LARGE SCALE GENOMIC DNA]</scope>
    <source>
        <strain evidence="12 13">BCC8398</strain>
    </source>
</reference>
<evidence type="ECO:0000256" key="6">
    <source>
        <dbReference type="ARBA" id="ARBA00022927"/>
    </source>
</evidence>
<dbReference type="GO" id="GO:0006886">
    <property type="term" value="P:intracellular protein transport"/>
    <property type="evidence" value="ECO:0007669"/>
    <property type="project" value="InterPro"/>
</dbReference>
<evidence type="ECO:0000256" key="9">
    <source>
        <dbReference type="ARBA" id="ARBA00023136"/>
    </source>
</evidence>
<evidence type="ECO:0000256" key="10">
    <source>
        <dbReference type="SAM" id="MobiDB-lite"/>
    </source>
</evidence>
<evidence type="ECO:0000256" key="11">
    <source>
        <dbReference type="SAM" id="Phobius"/>
    </source>
</evidence>
<evidence type="ECO:0000256" key="8">
    <source>
        <dbReference type="ARBA" id="ARBA00023128"/>
    </source>
</evidence>
<evidence type="ECO:0008006" key="14">
    <source>
        <dbReference type="Google" id="ProtNLM"/>
    </source>
</evidence>
<dbReference type="InterPro" id="IPR002056">
    <property type="entry name" value="MAS20"/>
</dbReference>